<organism evidence="2">
    <name type="scientific">marine sediment metagenome</name>
    <dbReference type="NCBI Taxonomy" id="412755"/>
    <lineage>
        <taxon>unclassified sequences</taxon>
        <taxon>metagenomes</taxon>
        <taxon>ecological metagenomes</taxon>
    </lineage>
</organism>
<protein>
    <submittedName>
        <fullName evidence="2">Uncharacterized protein</fullName>
    </submittedName>
</protein>
<dbReference type="EMBL" id="BARU01023788">
    <property type="protein sequence ID" value="GAH57198.1"/>
    <property type="molecule type" value="Genomic_DNA"/>
</dbReference>
<feature type="transmembrane region" description="Helical" evidence="1">
    <location>
        <begin position="69"/>
        <end position="87"/>
    </location>
</feature>
<feature type="non-terminal residue" evidence="2">
    <location>
        <position position="1"/>
    </location>
</feature>
<sequence length="166" mass="17826">CGAGIVIAHALLGEPVIAQFAANGDTFFLAGGLKSLPGGTGEFWGQLKDQLELLHRMAATWLELDWLNWRVPLFVYLATCLTIRLAPVRRSLRATLAAVIVLAGIIALIGAAWARLGGLMERLWPLVMYVWASLLFLLGVSLAIRGGVGLVRALLEKQPSGTRAPS</sequence>
<feature type="transmembrane region" description="Helical" evidence="1">
    <location>
        <begin position="126"/>
        <end position="148"/>
    </location>
</feature>
<feature type="transmembrane region" description="Helical" evidence="1">
    <location>
        <begin position="94"/>
        <end position="114"/>
    </location>
</feature>
<gene>
    <name evidence="2" type="ORF">S03H2_38565</name>
</gene>
<dbReference type="AlphaFoldDB" id="X1II05"/>
<reference evidence="2" key="1">
    <citation type="journal article" date="2014" name="Front. Microbiol.">
        <title>High frequency of phylogenetically diverse reductive dehalogenase-homologous genes in deep subseafloor sedimentary metagenomes.</title>
        <authorList>
            <person name="Kawai M."/>
            <person name="Futagami T."/>
            <person name="Toyoda A."/>
            <person name="Takaki Y."/>
            <person name="Nishi S."/>
            <person name="Hori S."/>
            <person name="Arai W."/>
            <person name="Tsubouchi T."/>
            <person name="Morono Y."/>
            <person name="Uchiyama I."/>
            <person name="Ito T."/>
            <person name="Fujiyama A."/>
            <person name="Inagaki F."/>
            <person name="Takami H."/>
        </authorList>
    </citation>
    <scope>NUCLEOTIDE SEQUENCE</scope>
    <source>
        <strain evidence="2">Expedition CK06-06</strain>
    </source>
</reference>
<evidence type="ECO:0000256" key="1">
    <source>
        <dbReference type="SAM" id="Phobius"/>
    </source>
</evidence>
<proteinExistence type="predicted"/>
<keyword evidence="1" id="KW-0472">Membrane</keyword>
<comment type="caution">
    <text evidence="2">The sequence shown here is derived from an EMBL/GenBank/DDBJ whole genome shotgun (WGS) entry which is preliminary data.</text>
</comment>
<keyword evidence="1" id="KW-0812">Transmembrane</keyword>
<evidence type="ECO:0000313" key="2">
    <source>
        <dbReference type="EMBL" id="GAH57198.1"/>
    </source>
</evidence>
<name>X1II05_9ZZZZ</name>
<keyword evidence="1" id="KW-1133">Transmembrane helix</keyword>
<accession>X1II05</accession>